<proteinExistence type="predicted"/>
<feature type="transmembrane region" description="Helical" evidence="1">
    <location>
        <begin position="28"/>
        <end position="47"/>
    </location>
</feature>
<keyword evidence="1" id="KW-1133">Transmembrane helix</keyword>
<organism evidence="2 3">
    <name type="scientific">Lophiotrema nucula</name>
    <dbReference type="NCBI Taxonomy" id="690887"/>
    <lineage>
        <taxon>Eukaryota</taxon>
        <taxon>Fungi</taxon>
        <taxon>Dikarya</taxon>
        <taxon>Ascomycota</taxon>
        <taxon>Pezizomycotina</taxon>
        <taxon>Dothideomycetes</taxon>
        <taxon>Pleosporomycetidae</taxon>
        <taxon>Pleosporales</taxon>
        <taxon>Lophiotremataceae</taxon>
        <taxon>Lophiotrema</taxon>
    </lineage>
</organism>
<keyword evidence="3" id="KW-1185">Reference proteome</keyword>
<keyword evidence="1" id="KW-0812">Transmembrane</keyword>
<gene>
    <name evidence="2" type="ORF">BDV96DRAFT_574885</name>
</gene>
<dbReference type="Proteomes" id="UP000799770">
    <property type="component" value="Unassembled WGS sequence"/>
</dbReference>
<name>A0A6A5Z9V0_9PLEO</name>
<dbReference type="EMBL" id="ML977322">
    <property type="protein sequence ID" value="KAF2115966.1"/>
    <property type="molecule type" value="Genomic_DNA"/>
</dbReference>
<sequence length="83" mass="9695">MTAFSCVFTIGRIFIHWRKRHQLGWDDFFNVLAATCLLAFSATFQVFGPPYYNATLYRLGISKIPPGEYGRYWKVNISNSYLF</sequence>
<evidence type="ECO:0000313" key="2">
    <source>
        <dbReference type="EMBL" id="KAF2115966.1"/>
    </source>
</evidence>
<evidence type="ECO:0000313" key="3">
    <source>
        <dbReference type="Proteomes" id="UP000799770"/>
    </source>
</evidence>
<dbReference type="AlphaFoldDB" id="A0A6A5Z9V0"/>
<keyword evidence="1" id="KW-0472">Membrane</keyword>
<accession>A0A6A5Z9V0</accession>
<evidence type="ECO:0000256" key="1">
    <source>
        <dbReference type="SAM" id="Phobius"/>
    </source>
</evidence>
<reference evidence="2" key="1">
    <citation type="journal article" date="2020" name="Stud. Mycol.">
        <title>101 Dothideomycetes genomes: a test case for predicting lifestyles and emergence of pathogens.</title>
        <authorList>
            <person name="Haridas S."/>
            <person name="Albert R."/>
            <person name="Binder M."/>
            <person name="Bloem J."/>
            <person name="Labutti K."/>
            <person name="Salamov A."/>
            <person name="Andreopoulos B."/>
            <person name="Baker S."/>
            <person name="Barry K."/>
            <person name="Bills G."/>
            <person name="Bluhm B."/>
            <person name="Cannon C."/>
            <person name="Castanera R."/>
            <person name="Culley D."/>
            <person name="Daum C."/>
            <person name="Ezra D."/>
            <person name="Gonzalez J."/>
            <person name="Henrissat B."/>
            <person name="Kuo A."/>
            <person name="Liang C."/>
            <person name="Lipzen A."/>
            <person name="Lutzoni F."/>
            <person name="Magnuson J."/>
            <person name="Mondo S."/>
            <person name="Nolan M."/>
            <person name="Ohm R."/>
            <person name="Pangilinan J."/>
            <person name="Park H.-J."/>
            <person name="Ramirez L."/>
            <person name="Alfaro M."/>
            <person name="Sun H."/>
            <person name="Tritt A."/>
            <person name="Yoshinaga Y."/>
            <person name="Zwiers L.-H."/>
            <person name="Turgeon B."/>
            <person name="Goodwin S."/>
            <person name="Spatafora J."/>
            <person name="Crous P."/>
            <person name="Grigoriev I."/>
        </authorList>
    </citation>
    <scope>NUCLEOTIDE SEQUENCE</scope>
    <source>
        <strain evidence="2">CBS 627.86</strain>
    </source>
</reference>
<protein>
    <submittedName>
        <fullName evidence="2">Uncharacterized protein</fullName>
    </submittedName>
</protein>